<organism evidence="2 3">
    <name type="scientific">Inmirania thermothiophila</name>
    <dbReference type="NCBI Taxonomy" id="1750597"/>
    <lineage>
        <taxon>Bacteria</taxon>
        <taxon>Pseudomonadati</taxon>
        <taxon>Pseudomonadota</taxon>
        <taxon>Gammaproteobacteria</taxon>
        <taxon>Chromatiales</taxon>
        <taxon>Ectothiorhodospiraceae</taxon>
        <taxon>Inmirania</taxon>
    </lineage>
</organism>
<proteinExistence type="predicted"/>
<dbReference type="PANTHER" id="PTHR38602:SF1">
    <property type="entry name" value="INNER MEMBRANE PROTEIN"/>
    <property type="match status" value="1"/>
</dbReference>
<evidence type="ECO:0008006" key="4">
    <source>
        <dbReference type="Google" id="ProtNLM"/>
    </source>
</evidence>
<keyword evidence="3" id="KW-1185">Reference proteome</keyword>
<dbReference type="AlphaFoldDB" id="A0A3N1XZK7"/>
<feature type="transmembrane region" description="Helical" evidence="1">
    <location>
        <begin position="42"/>
        <end position="59"/>
    </location>
</feature>
<gene>
    <name evidence="2" type="ORF">EDC57_1219</name>
</gene>
<protein>
    <recommendedName>
        <fullName evidence="4">DUF2065 domain-containing protein</fullName>
    </recommendedName>
</protein>
<keyword evidence="1" id="KW-0472">Membrane</keyword>
<keyword evidence="1" id="KW-0812">Transmembrane</keyword>
<accession>A0A3N1XZK7</accession>
<dbReference type="PANTHER" id="PTHR38602">
    <property type="entry name" value="INNER MEMBRANE PROTEIN-RELATED"/>
    <property type="match status" value="1"/>
</dbReference>
<dbReference type="EMBL" id="RJVI01000002">
    <property type="protein sequence ID" value="ROR32033.1"/>
    <property type="molecule type" value="Genomic_DNA"/>
</dbReference>
<dbReference type="RefSeq" id="WP_123401013.1">
    <property type="nucleotide sequence ID" value="NZ_RJVI01000002.1"/>
</dbReference>
<comment type="caution">
    <text evidence="2">The sequence shown here is derived from an EMBL/GenBank/DDBJ whole genome shotgun (WGS) entry which is preliminary data.</text>
</comment>
<sequence length="60" mass="6271">MGTRLLEALGLVLVIEGLLPFVSPRGYRAAVASLAALDDRRLRLAGLVAMAAGALLVRLV</sequence>
<feature type="transmembrane region" description="Helical" evidence="1">
    <location>
        <begin position="5"/>
        <end position="22"/>
    </location>
</feature>
<reference evidence="2 3" key="1">
    <citation type="submission" date="2018-11" db="EMBL/GenBank/DDBJ databases">
        <title>Genomic Encyclopedia of Type Strains, Phase IV (KMG-IV): sequencing the most valuable type-strain genomes for metagenomic binning, comparative biology and taxonomic classification.</title>
        <authorList>
            <person name="Goeker M."/>
        </authorList>
    </citation>
    <scope>NUCLEOTIDE SEQUENCE [LARGE SCALE GENOMIC DNA]</scope>
    <source>
        <strain evidence="2 3">DSM 100275</strain>
    </source>
</reference>
<name>A0A3N1XZK7_9GAMM</name>
<evidence type="ECO:0000313" key="2">
    <source>
        <dbReference type="EMBL" id="ROR32033.1"/>
    </source>
</evidence>
<dbReference type="Proteomes" id="UP000276634">
    <property type="component" value="Unassembled WGS sequence"/>
</dbReference>
<dbReference type="Pfam" id="PF09838">
    <property type="entry name" value="DUF2065"/>
    <property type="match status" value="1"/>
</dbReference>
<evidence type="ECO:0000313" key="3">
    <source>
        <dbReference type="Proteomes" id="UP000276634"/>
    </source>
</evidence>
<dbReference type="InterPro" id="IPR019201">
    <property type="entry name" value="DUF2065"/>
</dbReference>
<evidence type="ECO:0000256" key="1">
    <source>
        <dbReference type="SAM" id="Phobius"/>
    </source>
</evidence>
<keyword evidence="1" id="KW-1133">Transmembrane helix</keyword>